<dbReference type="EMBL" id="KB738202">
    <property type="protein sequence ID" value="ENN82728.1"/>
    <property type="molecule type" value="Genomic_DNA"/>
</dbReference>
<feature type="region of interest" description="Disordered" evidence="1">
    <location>
        <begin position="1"/>
        <end position="56"/>
    </location>
</feature>
<accession>N6TXD6</accession>
<name>N6TXD6_DENPD</name>
<feature type="non-terminal residue" evidence="2">
    <location>
        <position position="1"/>
    </location>
</feature>
<evidence type="ECO:0000313" key="2">
    <source>
        <dbReference type="EMBL" id="ENN82728.1"/>
    </source>
</evidence>
<evidence type="ECO:0000256" key="1">
    <source>
        <dbReference type="SAM" id="MobiDB-lite"/>
    </source>
</evidence>
<sequence length="105" mass="11727">MKVDDQIRDWQTSTKFTPKSEEPGRTPPHCDVTDASQAAQNNAERRDAVSSEQQSQISTRYTANLVAVRSAKKALAEQPLQPVNRLFTSDSILKGPYVMGLLVYF</sequence>
<dbReference type="HOGENOM" id="CLU_2239299_0_0_1"/>
<reference evidence="2" key="1">
    <citation type="journal article" date="2013" name="Genome Biol.">
        <title>Draft genome of the mountain pine beetle, Dendroctonus ponderosae Hopkins, a major forest pest.</title>
        <authorList>
            <person name="Keeling C.I."/>
            <person name="Yuen M.M."/>
            <person name="Liao N.Y."/>
            <person name="Docking T.R."/>
            <person name="Chan S.K."/>
            <person name="Taylor G.A."/>
            <person name="Palmquist D.L."/>
            <person name="Jackman S.D."/>
            <person name="Nguyen A."/>
            <person name="Li M."/>
            <person name="Henderson H."/>
            <person name="Janes J.K."/>
            <person name="Zhao Y."/>
            <person name="Pandoh P."/>
            <person name="Moore R."/>
            <person name="Sperling F.A."/>
            <person name="Huber D.P."/>
            <person name="Birol I."/>
            <person name="Jones S.J."/>
            <person name="Bohlmann J."/>
        </authorList>
    </citation>
    <scope>NUCLEOTIDE SEQUENCE</scope>
</reference>
<organism evidence="2">
    <name type="scientific">Dendroctonus ponderosae</name>
    <name type="common">Mountain pine beetle</name>
    <dbReference type="NCBI Taxonomy" id="77166"/>
    <lineage>
        <taxon>Eukaryota</taxon>
        <taxon>Metazoa</taxon>
        <taxon>Ecdysozoa</taxon>
        <taxon>Arthropoda</taxon>
        <taxon>Hexapoda</taxon>
        <taxon>Insecta</taxon>
        <taxon>Pterygota</taxon>
        <taxon>Neoptera</taxon>
        <taxon>Endopterygota</taxon>
        <taxon>Coleoptera</taxon>
        <taxon>Polyphaga</taxon>
        <taxon>Cucujiformia</taxon>
        <taxon>Curculionidae</taxon>
        <taxon>Scolytinae</taxon>
        <taxon>Dendroctonus</taxon>
    </lineage>
</organism>
<proteinExistence type="predicted"/>
<gene>
    <name evidence="2" type="ORF">YQE_00902</name>
</gene>
<dbReference type="AlphaFoldDB" id="N6TXD6"/>
<protein>
    <submittedName>
        <fullName evidence="2">Uncharacterized protein</fullName>
    </submittedName>
</protein>